<organism evidence="2 3">
    <name type="scientific">Jaapia argillacea MUCL 33604</name>
    <dbReference type="NCBI Taxonomy" id="933084"/>
    <lineage>
        <taxon>Eukaryota</taxon>
        <taxon>Fungi</taxon>
        <taxon>Dikarya</taxon>
        <taxon>Basidiomycota</taxon>
        <taxon>Agaricomycotina</taxon>
        <taxon>Agaricomycetes</taxon>
        <taxon>Agaricomycetidae</taxon>
        <taxon>Jaapiales</taxon>
        <taxon>Jaapiaceae</taxon>
        <taxon>Jaapia</taxon>
    </lineage>
</organism>
<dbReference type="InParanoid" id="A0A067PBU3"/>
<sequence>MGNGRSTSSKRKLRSHSVAEGDSHAPPGDPLTHSQPSDGEKCSDPGNIDATPPNPPRPLPKKRKKVVLVLQDGSKAEEPDVIEPIIEKPQPEKTQMGLAYEEIVLLIPQALSDGTQRVTIKLCDADFKTTLDLIHETIGCKDVARKPELSYKLSNASAKAPTFNLRVEGDWEGCLESVEQAEAGKKKGGTALSVPVMIIVPEIYLLSLRSCTSKRKAPQTASSVGGKRGWKKAPALIDLDNDYSDDLGDDDGRDDDDLLEREQKMLESLENTLSTCQKCGPSLYCKIDKSGQHVALSMNQRRGWAMSLALNTHGVTLHSPPKSPLFSAFHGVGSTPTSITPTSQPVPQTPVSPAPMSDMWGMAFPSMLAMMMNNRMSLVNHSSMVAPLPSTTRDPLPIPSSDPPAPEGGLYPSIADFLTSLIAQYPKHFTEDRLIGEEFKMSAGNARFLLKEVKDEMKRIARAKGKRQ</sequence>
<keyword evidence="3" id="KW-1185">Reference proteome</keyword>
<dbReference type="OrthoDB" id="2994402at2759"/>
<dbReference type="HOGENOM" id="CLU_037451_0_0_1"/>
<dbReference type="Proteomes" id="UP000027265">
    <property type="component" value="Unassembled WGS sequence"/>
</dbReference>
<dbReference type="EMBL" id="KL197749">
    <property type="protein sequence ID" value="KDQ51315.1"/>
    <property type="molecule type" value="Genomic_DNA"/>
</dbReference>
<dbReference type="AlphaFoldDB" id="A0A067PBU3"/>
<name>A0A067PBU3_9AGAM</name>
<gene>
    <name evidence="2" type="ORF">JAAARDRAFT_50755</name>
</gene>
<proteinExistence type="predicted"/>
<evidence type="ECO:0000313" key="3">
    <source>
        <dbReference type="Proteomes" id="UP000027265"/>
    </source>
</evidence>
<reference evidence="3" key="1">
    <citation type="journal article" date="2014" name="Proc. Natl. Acad. Sci. U.S.A.">
        <title>Extensive sampling of basidiomycete genomes demonstrates inadequacy of the white-rot/brown-rot paradigm for wood decay fungi.</title>
        <authorList>
            <person name="Riley R."/>
            <person name="Salamov A.A."/>
            <person name="Brown D.W."/>
            <person name="Nagy L.G."/>
            <person name="Floudas D."/>
            <person name="Held B.W."/>
            <person name="Levasseur A."/>
            <person name="Lombard V."/>
            <person name="Morin E."/>
            <person name="Otillar R."/>
            <person name="Lindquist E.A."/>
            <person name="Sun H."/>
            <person name="LaButti K.M."/>
            <person name="Schmutz J."/>
            <person name="Jabbour D."/>
            <person name="Luo H."/>
            <person name="Baker S.E."/>
            <person name="Pisabarro A.G."/>
            <person name="Walton J.D."/>
            <person name="Blanchette R.A."/>
            <person name="Henrissat B."/>
            <person name="Martin F."/>
            <person name="Cullen D."/>
            <person name="Hibbett D.S."/>
            <person name="Grigoriev I.V."/>
        </authorList>
    </citation>
    <scope>NUCLEOTIDE SEQUENCE [LARGE SCALE GENOMIC DNA]</scope>
    <source>
        <strain evidence="3">MUCL 33604</strain>
    </source>
</reference>
<evidence type="ECO:0000313" key="2">
    <source>
        <dbReference type="EMBL" id="KDQ51315.1"/>
    </source>
</evidence>
<feature type="region of interest" description="Disordered" evidence="1">
    <location>
        <begin position="1"/>
        <end position="64"/>
    </location>
</feature>
<protein>
    <submittedName>
        <fullName evidence="2">Uncharacterized protein</fullName>
    </submittedName>
</protein>
<evidence type="ECO:0000256" key="1">
    <source>
        <dbReference type="SAM" id="MobiDB-lite"/>
    </source>
</evidence>
<accession>A0A067PBU3</accession>
<dbReference type="STRING" id="933084.A0A067PBU3"/>